<dbReference type="GO" id="GO:0008889">
    <property type="term" value="F:glycerophosphodiester phosphodiesterase activity"/>
    <property type="evidence" value="ECO:0007669"/>
    <property type="project" value="UniProtKB-EC"/>
</dbReference>
<dbReference type="Pfam" id="PF03009">
    <property type="entry name" value="GDPD"/>
    <property type="match status" value="1"/>
</dbReference>
<feature type="domain" description="GP-PDE" evidence="2">
    <location>
        <begin position="31"/>
        <end position="313"/>
    </location>
</feature>
<sequence length="313" mass="33865">MRKPVTILLGAMAALWLGNTSLWTAPSDTPPRLIAHRGVHQLSLAERTNDSCRAQHVAPITHDFVENTLPSIREATRLGADMVEVDVHLTPDGTFALFHDWRLECQTNGTGVTEQQDFATLQALDLGYNITADGLTFPFRGKGLIMPSLTGALAAPSAPLLINYKSRRPEEGTAIAPLHAAFPGRIAAIYGGAPPSEAAHAATGLPYYTKDSTKSCLMRYALLGWTGHVPDACQTGLVAVPLNVGPWLWGWPHRLTARMHAAGSEVILLGDYDGSGFSSGIDDEGLLARVPKGWSGYLWTNRIEWLGPRVKTR</sequence>
<dbReference type="PANTHER" id="PTHR43805:SF1">
    <property type="entry name" value="GP-PDE DOMAIN-CONTAINING PROTEIN"/>
    <property type="match status" value="1"/>
</dbReference>
<organism evidence="3 4">
    <name type="scientific">Tropicibacter naphthalenivorans</name>
    <dbReference type="NCBI Taxonomy" id="441103"/>
    <lineage>
        <taxon>Bacteria</taxon>
        <taxon>Pseudomonadati</taxon>
        <taxon>Pseudomonadota</taxon>
        <taxon>Alphaproteobacteria</taxon>
        <taxon>Rhodobacterales</taxon>
        <taxon>Roseobacteraceae</taxon>
        <taxon>Tropicibacter</taxon>
    </lineage>
</organism>
<dbReference type="InterPro" id="IPR017946">
    <property type="entry name" value="PLC-like_Pdiesterase_TIM-brl"/>
</dbReference>
<feature type="chain" id="PRO_5006062944" evidence="1">
    <location>
        <begin position="25"/>
        <end position="313"/>
    </location>
</feature>
<dbReference type="AlphaFoldDB" id="A0A0P1FZS7"/>
<dbReference type="EMBL" id="CYSE01000001">
    <property type="protein sequence ID" value="CUH74823.1"/>
    <property type="molecule type" value="Genomic_DNA"/>
</dbReference>
<evidence type="ECO:0000313" key="3">
    <source>
        <dbReference type="EMBL" id="CUH74823.1"/>
    </source>
</evidence>
<dbReference type="OrthoDB" id="9795622at2"/>
<dbReference type="STRING" id="441103.TRN7648_00103"/>
<dbReference type="InterPro" id="IPR030395">
    <property type="entry name" value="GP_PDE_dom"/>
</dbReference>
<feature type="signal peptide" evidence="1">
    <location>
        <begin position="1"/>
        <end position="24"/>
    </location>
</feature>
<evidence type="ECO:0000259" key="2">
    <source>
        <dbReference type="PROSITE" id="PS51704"/>
    </source>
</evidence>
<reference evidence="3 4" key="1">
    <citation type="submission" date="2015-09" db="EMBL/GenBank/DDBJ databases">
        <authorList>
            <consortium name="Swine Surveillance"/>
        </authorList>
    </citation>
    <scope>NUCLEOTIDE SEQUENCE [LARGE SCALE GENOMIC DNA]</scope>
    <source>
        <strain evidence="3 4">CECT 7648</strain>
    </source>
</reference>
<dbReference type="RefSeq" id="WP_058245692.1">
    <property type="nucleotide sequence ID" value="NZ_CYSE01000001.1"/>
</dbReference>
<dbReference type="PANTHER" id="PTHR43805">
    <property type="entry name" value="GLYCEROPHOSPHORYL DIESTER PHOSPHODIESTERASE"/>
    <property type="match status" value="1"/>
</dbReference>
<accession>A0A0P1FZS7</accession>
<name>A0A0P1FZS7_9RHOB</name>
<dbReference type="Proteomes" id="UP000054935">
    <property type="component" value="Unassembled WGS sequence"/>
</dbReference>
<gene>
    <name evidence="3" type="primary">ugpQ_1</name>
    <name evidence="3" type="ORF">TRN7648_00103</name>
</gene>
<proteinExistence type="predicted"/>
<dbReference type="Gene3D" id="3.20.20.190">
    <property type="entry name" value="Phosphatidylinositol (PI) phosphodiesterase"/>
    <property type="match status" value="1"/>
</dbReference>
<dbReference type="EC" id="3.1.4.46" evidence="3"/>
<evidence type="ECO:0000313" key="4">
    <source>
        <dbReference type="Proteomes" id="UP000054935"/>
    </source>
</evidence>
<protein>
    <submittedName>
        <fullName evidence="3">Glycerophosphoryl diester phosphodiesterase</fullName>
        <ecNumber evidence="3">3.1.4.46</ecNumber>
    </submittedName>
</protein>
<keyword evidence="1" id="KW-0732">Signal</keyword>
<keyword evidence="4" id="KW-1185">Reference proteome</keyword>
<keyword evidence="3" id="KW-0378">Hydrolase</keyword>
<dbReference type="SUPFAM" id="SSF51695">
    <property type="entry name" value="PLC-like phosphodiesterases"/>
    <property type="match status" value="1"/>
</dbReference>
<dbReference type="GO" id="GO:0006629">
    <property type="term" value="P:lipid metabolic process"/>
    <property type="evidence" value="ECO:0007669"/>
    <property type="project" value="InterPro"/>
</dbReference>
<evidence type="ECO:0000256" key="1">
    <source>
        <dbReference type="SAM" id="SignalP"/>
    </source>
</evidence>
<dbReference type="PROSITE" id="PS51704">
    <property type="entry name" value="GP_PDE"/>
    <property type="match status" value="1"/>
</dbReference>